<keyword evidence="2" id="KW-1185">Reference proteome</keyword>
<accession>A0A9Q3F526</accession>
<dbReference type="OrthoDB" id="1726046at2759"/>
<dbReference type="PANTHER" id="PTHR11439:SF467">
    <property type="entry name" value="INTEGRASE CATALYTIC DOMAIN-CONTAINING PROTEIN"/>
    <property type="match status" value="1"/>
</dbReference>
<protein>
    <recommendedName>
        <fullName evidence="3">Reverse transcriptase Ty1/copia-type domain-containing protein</fullName>
    </recommendedName>
</protein>
<reference evidence="1" key="1">
    <citation type="submission" date="2021-03" db="EMBL/GenBank/DDBJ databases">
        <title>Draft genome sequence of rust myrtle Austropuccinia psidii MF-1, a brazilian biotype.</title>
        <authorList>
            <person name="Quecine M.C."/>
            <person name="Pachon D.M.R."/>
            <person name="Bonatelli M.L."/>
            <person name="Correr F.H."/>
            <person name="Franceschini L.M."/>
            <person name="Leite T.F."/>
            <person name="Margarido G.R.A."/>
            <person name="Almeida C.A."/>
            <person name="Ferrarezi J.A."/>
            <person name="Labate C.A."/>
        </authorList>
    </citation>
    <scope>NUCLEOTIDE SEQUENCE</scope>
    <source>
        <strain evidence="1">MF-1</strain>
    </source>
</reference>
<sequence>MDKFISTKAAQMDKQYLSKIGMIFYLAQATRPDIMYAVDYWARFVMNTDESHWRALNHLINYIRTTKEQELVISSSRKKKDMKIYVDANWGGEGWRLQHGYCGFLMGSLVMWNSKRQSCISASTCQAEYMALSF</sequence>
<dbReference type="PANTHER" id="PTHR11439">
    <property type="entry name" value="GAG-POL-RELATED RETROTRANSPOSON"/>
    <property type="match status" value="1"/>
</dbReference>
<dbReference type="AlphaFoldDB" id="A0A9Q3F526"/>
<dbReference type="EMBL" id="AVOT02036109">
    <property type="protein sequence ID" value="MBW0530556.1"/>
    <property type="molecule type" value="Genomic_DNA"/>
</dbReference>
<organism evidence="1 2">
    <name type="scientific">Austropuccinia psidii MF-1</name>
    <dbReference type="NCBI Taxonomy" id="1389203"/>
    <lineage>
        <taxon>Eukaryota</taxon>
        <taxon>Fungi</taxon>
        <taxon>Dikarya</taxon>
        <taxon>Basidiomycota</taxon>
        <taxon>Pucciniomycotina</taxon>
        <taxon>Pucciniomycetes</taxon>
        <taxon>Pucciniales</taxon>
        <taxon>Sphaerophragmiaceae</taxon>
        <taxon>Austropuccinia</taxon>
    </lineage>
</organism>
<name>A0A9Q3F526_9BASI</name>
<comment type="caution">
    <text evidence="1">The sequence shown here is derived from an EMBL/GenBank/DDBJ whole genome shotgun (WGS) entry which is preliminary data.</text>
</comment>
<evidence type="ECO:0008006" key="3">
    <source>
        <dbReference type="Google" id="ProtNLM"/>
    </source>
</evidence>
<dbReference type="Proteomes" id="UP000765509">
    <property type="component" value="Unassembled WGS sequence"/>
</dbReference>
<evidence type="ECO:0000313" key="1">
    <source>
        <dbReference type="EMBL" id="MBW0530556.1"/>
    </source>
</evidence>
<proteinExistence type="predicted"/>
<gene>
    <name evidence="1" type="ORF">O181_070271</name>
</gene>
<evidence type="ECO:0000313" key="2">
    <source>
        <dbReference type="Proteomes" id="UP000765509"/>
    </source>
</evidence>